<reference evidence="1" key="2">
    <citation type="journal article" date="2015" name="Data Brief">
        <title>Shoot transcriptome of the giant reed, Arundo donax.</title>
        <authorList>
            <person name="Barrero R.A."/>
            <person name="Guerrero F.D."/>
            <person name="Moolhuijzen P."/>
            <person name="Goolsby J.A."/>
            <person name="Tidwell J."/>
            <person name="Bellgard S.E."/>
            <person name="Bellgard M.I."/>
        </authorList>
    </citation>
    <scope>NUCLEOTIDE SEQUENCE</scope>
    <source>
        <tissue evidence="1">Shoot tissue taken approximately 20 cm above the soil surface</tissue>
    </source>
</reference>
<accession>A0A0A8YN25</accession>
<protein>
    <submittedName>
        <fullName evidence="1">Uncharacterized protein</fullName>
    </submittedName>
</protein>
<organism evidence="1">
    <name type="scientific">Arundo donax</name>
    <name type="common">Giant reed</name>
    <name type="synonym">Donax arundinaceus</name>
    <dbReference type="NCBI Taxonomy" id="35708"/>
    <lineage>
        <taxon>Eukaryota</taxon>
        <taxon>Viridiplantae</taxon>
        <taxon>Streptophyta</taxon>
        <taxon>Embryophyta</taxon>
        <taxon>Tracheophyta</taxon>
        <taxon>Spermatophyta</taxon>
        <taxon>Magnoliopsida</taxon>
        <taxon>Liliopsida</taxon>
        <taxon>Poales</taxon>
        <taxon>Poaceae</taxon>
        <taxon>PACMAD clade</taxon>
        <taxon>Arundinoideae</taxon>
        <taxon>Arundineae</taxon>
        <taxon>Arundo</taxon>
    </lineage>
</organism>
<evidence type="ECO:0000313" key="1">
    <source>
        <dbReference type="EMBL" id="JAD26515.1"/>
    </source>
</evidence>
<name>A0A0A8YN25_ARUDO</name>
<sequence>MCGPTTEARFSGARPLVLAIPPRKNVGGRSHTAA</sequence>
<proteinExistence type="predicted"/>
<dbReference type="EMBL" id="GBRH01271380">
    <property type="protein sequence ID" value="JAD26515.1"/>
    <property type="molecule type" value="Transcribed_RNA"/>
</dbReference>
<dbReference type="AlphaFoldDB" id="A0A0A8YN25"/>
<reference evidence="1" key="1">
    <citation type="submission" date="2014-09" db="EMBL/GenBank/DDBJ databases">
        <authorList>
            <person name="Magalhaes I.L.F."/>
            <person name="Oliveira U."/>
            <person name="Santos F.R."/>
            <person name="Vidigal T.H.D.A."/>
            <person name="Brescovit A.D."/>
            <person name="Santos A.J."/>
        </authorList>
    </citation>
    <scope>NUCLEOTIDE SEQUENCE</scope>
    <source>
        <tissue evidence="1">Shoot tissue taken approximately 20 cm above the soil surface</tissue>
    </source>
</reference>